<accession>A0ABQ3MXE4</accession>
<dbReference type="GO" id="GO:0003677">
    <property type="term" value="F:DNA binding"/>
    <property type="evidence" value="ECO:0007669"/>
    <property type="project" value="UniProtKB-KW"/>
</dbReference>
<evidence type="ECO:0000313" key="5">
    <source>
        <dbReference type="Proteomes" id="UP000637074"/>
    </source>
</evidence>
<dbReference type="InterPro" id="IPR011006">
    <property type="entry name" value="CheY-like_superfamily"/>
</dbReference>
<comment type="caution">
    <text evidence="4">The sequence shown here is derived from an EMBL/GenBank/DDBJ whole genome shotgun (WGS) entry which is preliminary data.</text>
</comment>
<sequence length="244" mass="27960">MEPTTIRTLIVDDEPYSRDELKHLLEAYPSIQIVGEAESGEAAVINAIQLQPDVVFLDVEMPKINGMMAAKALMELKKAPLVVFATAYPQFAAEAFRYDAVDYLLKPYDEEQLQETVERIERKLNTHKETDLGKTTGKLAVESDGEIYYLEPKDLLYIVRDDKLTKLITKNGEFETKTPLKDLESRLIGFGFFRIHKSFLVNLEHVTRLSPWFNGAYQLQIEGRKEMLSVSRNYVKALRAKLEI</sequence>
<name>A0ABQ3MXE4_9BACI</name>
<dbReference type="EMBL" id="BNDS01000001">
    <property type="protein sequence ID" value="GHH96909.1"/>
    <property type="molecule type" value="Genomic_DNA"/>
</dbReference>
<dbReference type="Proteomes" id="UP000637074">
    <property type="component" value="Unassembled WGS sequence"/>
</dbReference>
<dbReference type="PANTHER" id="PTHR37299">
    <property type="entry name" value="TRANSCRIPTIONAL REGULATOR-RELATED"/>
    <property type="match status" value="1"/>
</dbReference>
<dbReference type="InterPro" id="IPR046947">
    <property type="entry name" value="LytR-like"/>
</dbReference>
<gene>
    <name evidence="4" type="ORF">AM1BK_04520</name>
</gene>
<evidence type="ECO:0000259" key="2">
    <source>
        <dbReference type="PROSITE" id="PS50110"/>
    </source>
</evidence>
<feature type="modified residue" description="4-aspartylphosphate" evidence="1">
    <location>
        <position position="58"/>
    </location>
</feature>
<dbReference type="PROSITE" id="PS50110">
    <property type="entry name" value="RESPONSE_REGULATORY"/>
    <property type="match status" value="1"/>
</dbReference>
<feature type="domain" description="Response regulatory" evidence="2">
    <location>
        <begin position="7"/>
        <end position="121"/>
    </location>
</feature>
<dbReference type="RefSeq" id="WP_191269244.1">
    <property type="nucleotide sequence ID" value="NZ_BNDS01000001.1"/>
</dbReference>
<evidence type="ECO:0000259" key="3">
    <source>
        <dbReference type="PROSITE" id="PS50930"/>
    </source>
</evidence>
<keyword evidence="5" id="KW-1185">Reference proteome</keyword>
<evidence type="ECO:0000256" key="1">
    <source>
        <dbReference type="PROSITE-ProRule" id="PRU00169"/>
    </source>
</evidence>
<dbReference type="Pfam" id="PF00072">
    <property type="entry name" value="Response_reg"/>
    <property type="match status" value="1"/>
</dbReference>
<organism evidence="4 5">
    <name type="scientific">Neobacillus kokaensis</name>
    <dbReference type="NCBI Taxonomy" id="2759023"/>
    <lineage>
        <taxon>Bacteria</taxon>
        <taxon>Bacillati</taxon>
        <taxon>Bacillota</taxon>
        <taxon>Bacilli</taxon>
        <taxon>Bacillales</taxon>
        <taxon>Bacillaceae</taxon>
        <taxon>Neobacillus</taxon>
    </lineage>
</organism>
<dbReference type="InterPro" id="IPR007492">
    <property type="entry name" value="LytTR_DNA-bd_dom"/>
</dbReference>
<evidence type="ECO:0000313" key="4">
    <source>
        <dbReference type="EMBL" id="GHH96909.1"/>
    </source>
</evidence>
<dbReference type="Pfam" id="PF04397">
    <property type="entry name" value="LytTR"/>
    <property type="match status" value="1"/>
</dbReference>
<dbReference type="SUPFAM" id="SSF52172">
    <property type="entry name" value="CheY-like"/>
    <property type="match status" value="1"/>
</dbReference>
<dbReference type="Gene3D" id="2.40.50.1020">
    <property type="entry name" value="LytTr DNA-binding domain"/>
    <property type="match status" value="1"/>
</dbReference>
<keyword evidence="1" id="KW-0597">Phosphoprotein</keyword>
<protein>
    <submittedName>
        <fullName evidence="4">DNA-binding response regulator</fullName>
    </submittedName>
</protein>
<dbReference type="PROSITE" id="PS50930">
    <property type="entry name" value="HTH_LYTTR"/>
    <property type="match status" value="1"/>
</dbReference>
<reference evidence="4 5" key="1">
    <citation type="journal article" date="2022" name="Int. J. Syst. Evol. Microbiol.">
        <title>Neobacillus kokaensis sp. nov., isolated from soil.</title>
        <authorList>
            <person name="Yuki K."/>
            <person name="Matsubara H."/>
            <person name="Yamaguchi S."/>
        </authorList>
    </citation>
    <scope>NUCLEOTIDE SEQUENCE [LARGE SCALE GENOMIC DNA]</scope>
    <source>
        <strain evidence="4 5">LOB 377</strain>
    </source>
</reference>
<dbReference type="InterPro" id="IPR001789">
    <property type="entry name" value="Sig_transdc_resp-reg_receiver"/>
</dbReference>
<keyword evidence="4" id="KW-0238">DNA-binding</keyword>
<dbReference type="Gene3D" id="3.40.50.2300">
    <property type="match status" value="1"/>
</dbReference>
<feature type="domain" description="HTH LytTR-type" evidence="3">
    <location>
        <begin position="139"/>
        <end position="244"/>
    </location>
</feature>
<proteinExistence type="predicted"/>
<dbReference type="PANTHER" id="PTHR37299:SF1">
    <property type="entry name" value="STAGE 0 SPORULATION PROTEIN A HOMOLOG"/>
    <property type="match status" value="1"/>
</dbReference>
<dbReference type="SMART" id="SM00448">
    <property type="entry name" value="REC"/>
    <property type="match status" value="1"/>
</dbReference>
<dbReference type="SMART" id="SM00850">
    <property type="entry name" value="LytTR"/>
    <property type="match status" value="1"/>
</dbReference>